<name>A0ABY5DZE1_9ACTN</name>
<dbReference type="EMBL" id="CP098502">
    <property type="protein sequence ID" value="UTI66703.1"/>
    <property type="molecule type" value="Genomic_DNA"/>
</dbReference>
<dbReference type="PANTHER" id="PTHR44196:SF1">
    <property type="entry name" value="DEHYDROGENASE_REDUCTASE SDR FAMILY MEMBER 7B"/>
    <property type="match status" value="1"/>
</dbReference>
<dbReference type="Gene3D" id="3.40.50.720">
    <property type="entry name" value="NAD(P)-binding Rossmann-like Domain"/>
    <property type="match status" value="1"/>
</dbReference>
<dbReference type="InterPro" id="IPR020904">
    <property type="entry name" value="Sc_DH/Rdtase_CS"/>
</dbReference>
<keyword evidence="2" id="KW-0560">Oxidoreductase</keyword>
<comment type="similarity">
    <text evidence="1 3">Belongs to the short-chain dehydrogenases/reductases (SDR) family.</text>
</comment>
<evidence type="ECO:0000256" key="1">
    <source>
        <dbReference type="ARBA" id="ARBA00006484"/>
    </source>
</evidence>
<dbReference type="PANTHER" id="PTHR44196">
    <property type="entry name" value="DEHYDROGENASE/REDUCTASE SDR FAMILY MEMBER 7B"/>
    <property type="match status" value="1"/>
</dbReference>
<dbReference type="RefSeq" id="WP_254573369.1">
    <property type="nucleotide sequence ID" value="NZ_CP098502.1"/>
</dbReference>
<accession>A0ABY5DZE1</accession>
<evidence type="ECO:0000259" key="4">
    <source>
        <dbReference type="SMART" id="SM00822"/>
    </source>
</evidence>
<proteinExistence type="inferred from homology"/>
<dbReference type="Proteomes" id="UP001056035">
    <property type="component" value="Chromosome"/>
</dbReference>
<dbReference type="CDD" id="cd05233">
    <property type="entry name" value="SDR_c"/>
    <property type="match status" value="1"/>
</dbReference>
<keyword evidence="6" id="KW-1185">Reference proteome</keyword>
<evidence type="ECO:0000256" key="3">
    <source>
        <dbReference type="RuleBase" id="RU000363"/>
    </source>
</evidence>
<dbReference type="PROSITE" id="PS00061">
    <property type="entry name" value="ADH_SHORT"/>
    <property type="match status" value="1"/>
</dbReference>
<dbReference type="InterPro" id="IPR057326">
    <property type="entry name" value="KR_dom"/>
</dbReference>
<evidence type="ECO:0000313" key="5">
    <source>
        <dbReference type="EMBL" id="UTI66703.1"/>
    </source>
</evidence>
<dbReference type="InterPro" id="IPR002347">
    <property type="entry name" value="SDR_fam"/>
</dbReference>
<organism evidence="5 6">
    <name type="scientific">Paraconexibacter antarcticus</name>
    <dbReference type="NCBI Taxonomy" id="2949664"/>
    <lineage>
        <taxon>Bacteria</taxon>
        <taxon>Bacillati</taxon>
        <taxon>Actinomycetota</taxon>
        <taxon>Thermoleophilia</taxon>
        <taxon>Solirubrobacterales</taxon>
        <taxon>Paraconexibacteraceae</taxon>
        <taxon>Paraconexibacter</taxon>
    </lineage>
</organism>
<feature type="domain" description="Ketoreductase" evidence="4">
    <location>
        <begin position="9"/>
        <end position="193"/>
    </location>
</feature>
<dbReference type="SMART" id="SM00822">
    <property type="entry name" value="PKS_KR"/>
    <property type="match status" value="1"/>
</dbReference>
<gene>
    <name evidence="5" type="ORF">NBH00_10950</name>
</gene>
<dbReference type="Pfam" id="PF00106">
    <property type="entry name" value="adh_short"/>
    <property type="match status" value="1"/>
</dbReference>
<dbReference type="SUPFAM" id="SSF51735">
    <property type="entry name" value="NAD(P)-binding Rossmann-fold domains"/>
    <property type="match status" value="1"/>
</dbReference>
<evidence type="ECO:0000256" key="2">
    <source>
        <dbReference type="ARBA" id="ARBA00023002"/>
    </source>
</evidence>
<protein>
    <submittedName>
        <fullName evidence="5">SDR family NAD(P)-dependent oxidoreductase</fullName>
    </submittedName>
</protein>
<dbReference type="PRINTS" id="PR00080">
    <property type="entry name" value="SDRFAMILY"/>
</dbReference>
<dbReference type="PRINTS" id="PR00081">
    <property type="entry name" value="GDHRDH"/>
</dbReference>
<reference evidence="5 6" key="1">
    <citation type="submission" date="2022-06" db="EMBL/GenBank/DDBJ databases">
        <title>Paraconexibacter antarcticus.</title>
        <authorList>
            <person name="Kim C.S."/>
        </authorList>
    </citation>
    <scope>NUCLEOTIDE SEQUENCE [LARGE SCALE GENOMIC DNA]</scope>
    <source>
        <strain evidence="5 6">02-257</strain>
    </source>
</reference>
<dbReference type="InterPro" id="IPR036291">
    <property type="entry name" value="NAD(P)-bd_dom_sf"/>
</dbReference>
<sequence>MTRVTLTDGLALITGAGSGIGEATALRLAREGTRVLCADIDDEAAGRVAEACSAAGAPAAALRCDVADAPAMIALADSVEREHGPLDILVNNAGVGVLGDFLGSTVADWEWLRSINLDGVAHGCYAFGPAMTERGRGHVVNVASGAAYVPNRQMAAYCASKAAVVSLSQCLRADWARHGVGVSVVCPGVISTPIATNSRYRGGADGKQSRADRTLRMGHSPDLVAKAIVSCVQRNRDVVPVGLESTLAYKLLRGAPQPLLGLVARATAL</sequence>
<evidence type="ECO:0000313" key="6">
    <source>
        <dbReference type="Proteomes" id="UP001056035"/>
    </source>
</evidence>